<name>A0A813HW19_POLGL</name>
<feature type="active site" evidence="5">
    <location>
        <position position="87"/>
    </location>
</feature>
<evidence type="ECO:0000256" key="6">
    <source>
        <dbReference type="SAM" id="MobiDB-lite"/>
    </source>
</evidence>
<evidence type="ECO:0000259" key="8">
    <source>
        <dbReference type="PROSITE" id="PS51767"/>
    </source>
</evidence>
<evidence type="ECO:0000313" key="9">
    <source>
        <dbReference type="EMBL" id="CAE8642336.1"/>
    </source>
</evidence>
<keyword evidence="7" id="KW-1133">Transmembrane helix</keyword>
<evidence type="ECO:0000256" key="3">
    <source>
        <dbReference type="ARBA" id="ARBA00022729"/>
    </source>
</evidence>
<proteinExistence type="inferred from homology"/>
<dbReference type="InterPro" id="IPR033121">
    <property type="entry name" value="PEPTIDASE_A1"/>
</dbReference>
<evidence type="ECO:0000256" key="7">
    <source>
        <dbReference type="SAM" id="Phobius"/>
    </source>
</evidence>
<evidence type="ECO:0000256" key="5">
    <source>
        <dbReference type="PIRSR" id="PIRSR601461-1"/>
    </source>
</evidence>
<dbReference type="EMBL" id="CAJNNV010033152">
    <property type="protein sequence ID" value="CAE8642336.1"/>
    <property type="molecule type" value="Genomic_DNA"/>
</dbReference>
<feature type="region of interest" description="Disordered" evidence="6">
    <location>
        <begin position="402"/>
        <end position="430"/>
    </location>
</feature>
<dbReference type="InterPro" id="IPR021109">
    <property type="entry name" value="Peptidase_aspartic_dom_sf"/>
</dbReference>
<dbReference type="Pfam" id="PF00026">
    <property type="entry name" value="Asp"/>
    <property type="match status" value="1"/>
</dbReference>
<dbReference type="GO" id="GO:0006508">
    <property type="term" value="P:proteolysis"/>
    <property type="evidence" value="ECO:0007669"/>
    <property type="project" value="UniProtKB-KW"/>
</dbReference>
<dbReference type="AlphaFoldDB" id="A0A813HW19"/>
<keyword evidence="4" id="KW-0378">Hydrolase</keyword>
<keyword evidence="7" id="KW-0472">Membrane</keyword>
<dbReference type="PRINTS" id="PR00792">
    <property type="entry name" value="PEPSIN"/>
</dbReference>
<dbReference type="Gene3D" id="2.40.70.10">
    <property type="entry name" value="Acid Proteases"/>
    <property type="match status" value="2"/>
</dbReference>
<dbReference type="PANTHER" id="PTHR13683:SF375">
    <property type="entry name" value="PEPTIDASE A1 DOMAIN-CONTAINING PROTEIN"/>
    <property type="match status" value="1"/>
</dbReference>
<evidence type="ECO:0000313" key="10">
    <source>
        <dbReference type="Proteomes" id="UP000654075"/>
    </source>
</evidence>
<feature type="active site" evidence="5">
    <location>
        <position position="283"/>
    </location>
</feature>
<gene>
    <name evidence="9" type="ORF">PGLA1383_LOCUS56847</name>
</gene>
<feature type="transmembrane region" description="Helical" evidence="7">
    <location>
        <begin position="441"/>
        <end position="464"/>
    </location>
</feature>
<keyword evidence="3" id="KW-0732">Signal</keyword>
<evidence type="ECO:0000256" key="2">
    <source>
        <dbReference type="ARBA" id="ARBA00022670"/>
    </source>
</evidence>
<accession>A0A813HW19</accession>
<feature type="compositionally biased region" description="Polar residues" evidence="6">
    <location>
        <begin position="534"/>
        <end position="543"/>
    </location>
</feature>
<dbReference type="SUPFAM" id="SSF50630">
    <property type="entry name" value="Acid proteases"/>
    <property type="match status" value="1"/>
</dbReference>
<dbReference type="Proteomes" id="UP000654075">
    <property type="component" value="Unassembled WGS sequence"/>
</dbReference>
<dbReference type="GO" id="GO:0004190">
    <property type="term" value="F:aspartic-type endopeptidase activity"/>
    <property type="evidence" value="ECO:0007669"/>
    <property type="project" value="InterPro"/>
</dbReference>
<dbReference type="OrthoDB" id="2747330at2759"/>
<dbReference type="InterPro" id="IPR001461">
    <property type="entry name" value="Aspartic_peptidase_A1"/>
</dbReference>
<feature type="compositionally biased region" description="Basic residues" evidence="6">
    <location>
        <begin position="472"/>
        <end position="492"/>
    </location>
</feature>
<dbReference type="PANTHER" id="PTHR13683">
    <property type="entry name" value="ASPARTYL PROTEASES"/>
    <property type="match status" value="1"/>
</dbReference>
<dbReference type="PROSITE" id="PS51767">
    <property type="entry name" value="PEPTIDASE_A1"/>
    <property type="match status" value="1"/>
</dbReference>
<sequence>MAVREISRAHGVERSSARFFPPFQLQQTGLLLLSLHAWLLLQPCLARYDPVKHIASARLYGNVDSLAYYFVDLTVGTPAQRVSVIVDTGSGITGFPCTGCDHCGRHIDPPFDFSHSRTAEWKECGDGCAGSCKKQHCSYDQRFTEGSAMHGYWFKDFVRLGDNIQQNPPILATIGCHQDETNLFYTQKASGIMGIRPPGLKGTPTLIQQLFQDHEHINQDVFSLCIAEWGGQMVVGGYNDSYHSGKLQYIGLNTKSGVYRVSLSSMSVAGQLVDKPFLQTTIDSGTTETYMGEGPYKQLRSAIEGYCKNNKCGAWQFGTCWQPEKGDDLSKFPDIQMHFADVQSVWVAKAYLYRKGSGPNWCYSFHNDGPGAGTVLGASWMMHQEVVFDLKESRIGIVQAKCPESRDRPPHVEGGAVNSNSSAGDLRGSRPAKVKKFDISMVWAGLSVGFCIATGIMGIAAAFCRQSDGEKNRRKPKGTKGTKGMKAKKATNRNKGNVSATPAGGVVGSARDSRAEEDEEKGLMPVAEAKRSQSIEITSSVKADSSRALSPGANEREK</sequence>
<evidence type="ECO:0000256" key="1">
    <source>
        <dbReference type="ARBA" id="ARBA00007447"/>
    </source>
</evidence>
<organism evidence="9 10">
    <name type="scientific">Polarella glacialis</name>
    <name type="common">Dinoflagellate</name>
    <dbReference type="NCBI Taxonomy" id="89957"/>
    <lineage>
        <taxon>Eukaryota</taxon>
        <taxon>Sar</taxon>
        <taxon>Alveolata</taxon>
        <taxon>Dinophyceae</taxon>
        <taxon>Suessiales</taxon>
        <taxon>Suessiaceae</taxon>
        <taxon>Polarella</taxon>
    </lineage>
</organism>
<keyword evidence="7" id="KW-0812">Transmembrane</keyword>
<reference evidence="9" key="1">
    <citation type="submission" date="2021-02" db="EMBL/GenBank/DDBJ databases">
        <authorList>
            <person name="Dougan E. K."/>
            <person name="Rhodes N."/>
            <person name="Thang M."/>
            <person name="Chan C."/>
        </authorList>
    </citation>
    <scope>NUCLEOTIDE SEQUENCE</scope>
</reference>
<comment type="similarity">
    <text evidence="1">Belongs to the peptidase A1 family.</text>
</comment>
<comment type="caution">
    <text evidence="9">The sequence shown here is derived from an EMBL/GenBank/DDBJ whole genome shotgun (WGS) entry which is preliminary data.</text>
</comment>
<feature type="region of interest" description="Disordered" evidence="6">
    <location>
        <begin position="467"/>
        <end position="558"/>
    </location>
</feature>
<protein>
    <recommendedName>
        <fullName evidence="8">Peptidase A1 domain-containing protein</fullName>
    </recommendedName>
</protein>
<keyword evidence="10" id="KW-1185">Reference proteome</keyword>
<feature type="domain" description="Peptidase A1" evidence="8">
    <location>
        <begin position="69"/>
        <end position="398"/>
    </location>
</feature>
<dbReference type="OMA" id="GTNACLY"/>
<keyword evidence="2" id="KW-0645">Protease</keyword>
<evidence type="ECO:0000256" key="4">
    <source>
        <dbReference type="ARBA" id="ARBA00022801"/>
    </source>
</evidence>